<dbReference type="HOGENOM" id="CLU_2823812_0_0_11"/>
<sequence length="66" mass="7365">MSPLAVGRWLESATGCSLKRLVQQLRGYREMRINVGGHEAVASVPLPPELSELVYEIKRRAVGKPY</sequence>
<accession>X5DVK7</accession>
<dbReference type="STRING" id="1404245.CGLY_11235"/>
<protein>
    <submittedName>
        <fullName evidence="1">Uncharacterized protein</fullName>
    </submittedName>
</protein>
<dbReference type="Proteomes" id="UP000023703">
    <property type="component" value="Chromosome"/>
</dbReference>
<name>X5DVK7_9CORY</name>
<organism evidence="1 2">
    <name type="scientific">Corynebacterium glyciniphilum AJ 3170</name>
    <dbReference type="NCBI Taxonomy" id="1404245"/>
    <lineage>
        <taxon>Bacteria</taxon>
        <taxon>Bacillati</taxon>
        <taxon>Actinomycetota</taxon>
        <taxon>Actinomycetes</taxon>
        <taxon>Mycobacteriales</taxon>
        <taxon>Corynebacteriaceae</taxon>
        <taxon>Corynebacterium</taxon>
    </lineage>
</organism>
<gene>
    <name evidence="1" type="ORF">CGLY_11235</name>
</gene>
<dbReference type="AlphaFoldDB" id="X5DVK7"/>
<reference evidence="1 2" key="1">
    <citation type="journal article" date="2015" name="Int. J. Syst. Evol. Microbiol.">
        <title>Revisiting Corynebacterium glyciniphilum (ex Kubota et al., 1972) sp. nov., nom. rev., isolated from putrefied banana.</title>
        <authorList>
            <person name="Al-Dilaimi A."/>
            <person name="Bednarz H."/>
            <person name="Lomker A."/>
            <person name="Niehaus K."/>
            <person name="Kalinowski J."/>
            <person name="Ruckert C."/>
        </authorList>
    </citation>
    <scope>NUCLEOTIDE SEQUENCE [LARGE SCALE GENOMIC DNA]</scope>
    <source>
        <strain evidence="1">AJ 3170</strain>
    </source>
</reference>
<proteinExistence type="predicted"/>
<evidence type="ECO:0000313" key="2">
    <source>
        <dbReference type="Proteomes" id="UP000023703"/>
    </source>
</evidence>
<dbReference type="KEGG" id="cgy:CGLY_11235"/>
<evidence type="ECO:0000313" key="1">
    <source>
        <dbReference type="EMBL" id="AHW64692.1"/>
    </source>
</evidence>
<dbReference type="EMBL" id="CP006842">
    <property type="protein sequence ID" value="AHW64692.1"/>
    <property type="molecule type" value="Genomic_DNA"/>
</dbReference>
<keyword evidence="2" id="KW-1185">Reference proteome</keyword>